<sequence>MARKKKIGIVYNYNENWIGGTYYIENLLAALGTLDEKDRPQVFVVSKSKESYEALQKKVPYPNLQWLNVFSFSLSERIINKIGRILLKKPLIDKRVRGLDIIFPLFRAESSVHPGQPSLFWIPDLQEHFFPAFFTQEELAARRAWHQDMIDQKGKILFSSKAARNDFVSVYPGAGTTNYVVPFAVTHQPYDQLSIETLRAKYELPPVYFMSPNQFWVHKNHKVLINAAAELKKAGEEVVIALTGKPYDSRKPEYYQELLDLTQANGLEKNIRFLGFIDRQEQLQLMNHARAIIQPSKFEGWSTVIEDAKAMNQFVLASDIPVHLEQAPNGVFFNPDDPSMLAGLLKQYSAVQPERSTTDYRTHVRKFAADFLNTID</sequence>
<proteinExistence type="predicted"/>
<dbReference type="AlphaFoldDB" id="A0AAJ5WUU1"/>
<dbReference type="PANTHER" id="PTHR46401">
    <property type="entry name" value="GLYCOSYLTRANSFERASE WBBK-RELATED"/>
    <property type="match status" value="1"/>
</dbReference>
<evidence type="ECO:0000313" key="2">
    <source>
        <dbReference type="EMBL" id="WEK36539.1"/>
    </source>
</evidence>
<accession>A0AAJ5WUU1</accession>
<dbReference type="EMBL" id="CP119311">
    <property type="protein sequence ID" value="WEK36539.1"/>
    <property type="molecule type" value="Genomic_DNA"/>
</dbReference>
<dbReference type="Pfam" id="PF00534">
    <property type="entry name" value="Glycos_transf_1"/>
    <property type="match status" value="1"/>
</dbReference>
<feature type="domain" description="Glycosyl transferase family 1" evidence="1">
    <location>
        <begin position="206"/>
        <end position="355"/>
    </location>
</feature>
<dbReference type="InterPro" id="IPR001296">
    <property type="entry name" value="Glyco_trans_1"/>
</dbReference>
<evidence type="ECO:0000259" key="1">
    <source>
        <dbReference type="Pfam" id="PF00534"/>
    </source>
</evidence>
<dbReference type="GO" id="GO:0016757">
    <property type="term" value="F:glycosyltransferase activity"/>
    <property type="evidence" value="ECO:0007669"/>
    <property type="project" value="InterPro"/>
</dbReference>
<evidence type="ECO:0000313" key="3">
    <source>
        <dbReference type="Proteomes" id="UP001220610"/>
    </source>
</evidence>
<gene>
    <name evidence="2" type="ORF">P0Y53_03420</name>
</gene>
<dbReference type="PANTHER" id="PTHR46401:SF8">
    <property type="entry name" value="BLL6006 PROTEIN"/>
    <property type="match status" value="1"/>
</dbReference>
<dbReference type="CDD" id="cd03809">
    <property type="entry name" value="GT4_MtfB-like"/>
    <property type="match status" value="1"/>
</dbReference>
<dbReference type="SUPFAM" id="SSF53756">
    <property type="entry name" value="UDP-Glycosyltransferase/glycogen phosphorylase"/>
    <property type="match status" value="1"/>
</dbReference>
<dbReference type="Gene3D" id="3.40.50.2000">
    <property type="entry name" value="Glycogen Phosphorylase B"/>
    <property type="match status" value="1"/>
</dbReference>
<name>A0AAJ5WUU1_9BACT</name>
<organism evidence="2 3">
    <name type="scientific">Candidatus Pseudobacter hemicellulosilyticus</name>
    <dbReference type="NCBI Taxonomy" id="3121375"/>
    <lineage>
        <taxon>Bacteria</taxon>
        <taxon>Pseudomonadati</taxon>
        <taxon>Bacteroidota</taxon>
        <taxon>Chitinophagia</taxon>
        <taxon>Chitinophagales</taxon>
        <taxon>Chitinophagaceae</taxon>
        <taxon>Pseudobacter</taxon>
    </lineage>
</organism>
<reference evidence="2" key="1">
    <citation type="submission" date="2023-03" db="EMBL/GenBank/DDBJ databases">
        <title>Andean soil-derived lignocellulolytic bacterial consortium as a source of novel taxa and putative plastic-active enzymes.</title>
        <authorList>
            <person name="Diaz-Garcia L."/>
            <person name="Chuvochina M."/>
            <person name="Feuerriegel G."/>
            <person name="Bunk B."/>
            <person name="Sproer C."/>
            <person name="Streit W.R."/>
            <person name="Rodriguez L.M."/>
            <person name="Overmann J."/>
            <person name="Jimenez D.J."/>
        </authorList>
    </citation>
    <scope>NUCLEOTIDE SEQUENCE</scope>
    <source>
        <strain evidence="2">MAG 7</strain>
    </source>
</reference>
<dbReference type="Proteomes" id="UP001220610">
    <property type="component" value="Chromosome"/>
</dbReference>
<protein>
    <submittedName>
        <fullName evidence="2">Glycosyltransferase family 1 protein</fullName>
    </submittedName>
</protein>